<name>A0A2S9Q5S3_9HYPH</name>
<evidence type="ECO:0000313" key="7">
    <source>
        <dbReference type="Proteomes" id="UP000237682"/>
    </source>
</evidence>
<proteinExistence type="predicted"/>
<dbReference type="SUPFAM" id="SSF103473">
    <property type="entry name" value="MFS general substrate transporter"/>
    <property type="match status" value="1"/>
</dbReference>
<keyword evidence="3 4" id="KW-0472">Membrane</keyword>
<dbReference type="InterPro" id="IPR036259">
    <property type="entry name" value="MFS_trans_sf"/>
</dbReference>
<dbReference type="PROSITE" id="PS50850">
    <property type="entry name" value="MFS"/>
    <property type="match status" value="1"/>
</dbReference>
<evidence type="ECO:0000256" key="1">
    <source>
        <dbReference type="ARBA" id="ARBA00022692"/>
    </source>
</evidence>
<feature type="transmembrane region" description="Helical" evidence="4">
    <location>
        <begin position="301"/>
        <end position="323"/>
    </location>
</feature>
<dbReference type="PANTHER" id="PTHR23542:SF1">
    <property type="entry name" value="MAJOR FACILITATOR SUPERFAMILY (MFS) PROFILE DOMAIN-CONTAINING PROTEIN"/>
    <property type="match status" value="1"/>
</dbReference>
<dbReference type="Proteomes" id="UP000237682">
    <property type="component" value="Unassembled WGS sequence"/>
</dbReference>
<dbReference type="OrthoDB" id="9180256at2"/>
<evidence type="ECO:0000256" key="4">
    <source>
        <dbReference type="SAM" id="Phobius"/>
    </source>
</evidence>
<gene>
    <name evidence="6" type="ORF">C5L14_26165</name>
</gene>
<feature type="transmembrane region" description="Helical" evidence="4">
    <location>
        <begin position="335"/>
        <end position="355"/>
    </location>
</feature>
<accession>A0A2S9Q5S3</accession>
<evidence type="ECO:0000313" key="6">
    <source>
        <dbReference type="EMBL" id="PRH84670.1"/>
    </source>
</evidence>
<dbReference type="InterPro" id="IPR011701">
    <property type="entry name" value="MFS"/>
</dbReference>
<keyword evidence="7" id="KW-1185">Reference proteome</keyword>
<dbReference type="Pfam" id="PF07690">
    <property type="entry name" value="MFS_1"/>
    <property type="match status" value="1"/>
</dbReference>
<organism evidence="6 7">
    <name type="scientific">Labrys okinawensis</name>
    <dbReference type="NCBI Taxonomy" id="346911"/>
    <lineage>
        <taxon>Bacteria</taxon>
        <taxon>Pseudomonadati</taxon>
        <taxon>Pseudomonadota</taxon>
        <taxon>Alphaproteobacteria</taxon>
        <taxon>Hyphomicrobiales</taxon>
        <taxon>Xanthobacteraceae</taxon>
        <taxon>Labrys</taxon>
    </lineage>
</organism>
<feature type="transmembrane region" description="Helical" evidence="4">
    <location>
        <begin position="46"/>
        <end position="67"/>
    </location>
</feature>
<keyword evidence="1 4" id="KW-0812">Transmembrane</keyword>
<comment type="caution">
    <text evidence="6">The sequence shown here is derived from an EMBL/GenBank/DDBJ whole genome shotgun (WGS) entry which is preliminary data.</text>
</comment>
<reference evidence="6 7" key="1">
    <citation type="submission" date="2018-02" db="EMBL/GenBank/DDBJ databases">
        <title>Whole genome sequencing of endophytic bacterium.</title>
        <authorList>
            <person name="Eedara R."/>
            <person name="Podile A.R."/>
        </authorList>
    </citation>
    <scope>NUCLEOTIDE SEQUENCE [LARGE SCALE GENOMIC DNA]</scope>
    <source>
        <strain evidence="6 7">RP1T</strain>
    </source>
</reference>
<dbReference type="EMBL" id="PUEJ01000012">
    <property type="protein sequence ID" value="PRH84670.1"/>
    <property type="molecule type" value="Genomic_DNA"/>
</dbReference>
<feature type="domain" description="Major facilitator superfamily (MFS) profile" evidence="5">
    <location>
        <begin position="212"/>
        <end position="402"/>
    </location>
</feature>
<feature type="transmembrane region" description="Helical" evidence="4">
    <location>
        <begin position="79"/>
        <end position="98"/>
    </location>
</feature>
<dbReference type="Gene3D" id="1.20.1250.20">
    <property type="entry name" value="MFS general substrate transporter like domains"/>
    <property type="match status" value="2"/>
</dbReference>
<dbReference type="RefSeq" id="WP_105864995.1">
    <property type="nucleotide sequence ID" value="NZ_PUEJ01000012.1"/>
</dbReference>
<dbReference type="AlphaFoldDB" id="A0A2S9Q5S3"/>
<feature type="transmembrane region" description="Helical" evidence="4">
    <location>
        <begin position="104"/>
        <end position="124"/>
    </location>
</feature>
<sequence length="402" mass="41972">MSNPYSQIFRAPGAKAFAAAGFLARLPLAMVTMGIVAMISQTHGEYWLAGAVSATFALGNAFMSPQISRLVDRHGQSRVLIPATSLSVAAFSVLLLAAHFHWPAWILFAAALFATTMPSMPAMVRARWSELYRDTPQLHTAFAFESVADEVVYMAGSILAVGLSVAWFPEAGPLVSTVFLAVGTALFVTQKSTEPPVRFTESGGSSAIRLPPVQILTFVLVAIGTIFGTAEVTVIAFTRQLGQAGAASFVLAGYAAGSLVVGLVFGALKLKMPLERQFLIAIAVAAATTVPLLFVSGVAMLALLLFLSGVSISPTLITAMGLIERHVPAAKLTEGITWAMTGIGIGMAVGSFVSGWVIDRFGAADGFWISLAAGFVALTVALLGSCRLTPASKEDRLCAAAA</sequence>
<feature type="transmembrane region" description="Helical" evidence="4">
    <location>
        <begin position="213"/>
        <end position="238"/>
    </location>
</feature>
<dbReference type="InterPro" id="IPR020846">
    <property type="entry name" value="MFS_dom"/>
</dbReference>
<feature type="transmembrane region" description="Helical" evidence="4">
    <location>
        <begin position="244"/>
        <end position="266"/>
    </location>
</feature>
<protein>
    <submittedName>
        <fullName evidence="6">MFS transporter</fullName>
    </submittedName>
</protein>
<feature type="transmembrane region" description="Helical" evidence="4">
    <location>
        <begin position="16"/>
        <end position="40"/>
    </location>
</feature>
<dbReference type="GO" id="GO:0022857">
    <property type="term" value="F:transmembrane transporter activity"/>
    <property type="evidence" value="ECO:0007669"/>
    <property type="project" value="InterPro"/>
</dbReference>
<feature type="transmembrane region" description="Helical" evidence="4">
    <location>
        <begin position="367"/>
        <end position="386"/>
    </location>
</feature>
<keyword evidence="2 4" id="KW-1133">Transmembrane helix</keyword>
<dbReference type="PANTHER" id="PTHR23542">
    <property type="match status" value="1"/>
</dbReference>
<evidence type="ECO:0000256" key="2">
    <source>
        <dbReference type="ARBA" id="ARBA00022989"/>
    </source>
</evidence>
<evidence type="ECO:0000256" key="3">
    <source>
        <dbReference type="ARBA" id="ARBA00023136"/>
    </source>
</evidence>
<evidence type="ECO:0000259" key="5">
    <source>
        <dbReference type="PROSITE" id="PS50850"/>
    </source>
</evidence>
<feature type="transmembrane region" description="Helical" evidence="4">
    <location>
        <begin position="278"/>
        <end position="295"/>
    </location>
</feature>